<organism evidence="1 2">
    <name type="scientific">[Clostridium] citroniae WAL-19142</name>
    <dbReference type="NCBI Taxonomy" id="742734"/>
    <lineage>
        <taxon>Bacteria</taxon>
        <taxon>Bacillati</taxon>
        <taxon>Bacillota</taxon>
        <taxon>Clostridia</taxon>
        <taxon>Lachnospirales</taxon>
        <taxon>Lachnospiraceae</taxon>
        <taxon>Enterocloster</taxon>
    </lineage>
</organism>
<dbReference type="InterPro" id="IPR043148">
    <property type="entry name" value="TagF_C"/>
</dbReference>
<dbReference type="OrthoDB" id="2334812at2"/>
<proteinExistence type="predicted"/>
<dbReference type="EMBL" id="ADLK01000001">
    <property type="protein sequence ID" value="KMW24246.1"/>
    <property type="molecule type" value="Genomic_DNA"/>
</dbReference>
<dbReference type="Proteomes" id="UP000037392">
    <property type="component" value="Unassembled WGS sequence"/>
</dbReference>
<dbReference type="InterPro" id="IPR007554">
    <property type="entry name" value="Glycerophosphate_synth"/>
</dbReference>
<sequence>MAVKEKIRAIYGQRFKRFKLFGIPVIELRRTDNTHYNLYIFRILPVFRIIKDKQLFSIHILVFVWFSKVALKIKKKVEKRIIAHKYEKNLGAIQEKAKQGIKIRACLFVSRITCWQYANLYSLMESSGIFDPVVVVKPFMLQGEETMKRYMEQTYNILKEQGFRVIKGYDKETDTFLDVRKELEPDIVVYSKFWKPMFHKYTYINRFLDIPTFLFDYGFNVAHHPMNESLNFEMQNMVTKYFLHTPIHLQMAKRLMDNRGSNVVVSGSPKFDAFLSSDYVPKDVWKEQNKRKKRIIWAPHHSDGFAAIYYQYNAFYEICDLMIDIAVKYADQIQWAFRPHPMIKAKLEKRWGKNETDEYYDKWSNMGNTQYEDGEFIDLFMTSDAMILDSISFIAEYTITNKPALFTIGKNTRVMLNEYGEKNFEVLYKTRRDFIKEDIQRFIEEVVLEGNDVKKVARETFINEYLIPPNGKTGTENIYDGICETLNIPISET</sequence>
<dbReference type="GeneID" id="93163591"/>
<dbReference type="Gene3D" id="3.40.50.12580">
    <property type="match status" value="1"/>
</dbReference>
<dbReference type="PATRIC" id="fig|742734.4.peg.113"/>
<reference evidence="1 2" key="1">
    <citation type="submission" date="2011-04" db="EMBL/GenBank/DDBJ databases">
        <title>The Genome Sequence of Clostridium citroniae WAL-19142.</title>
        <authorList>
            <consortium name="The Broad Institute Genome Sequencing Platform"/>
            <person name="Earl A."/>
            <person name="Ward D."/>
            <person name="Feldgarden M."/>
            <person name="Gevers D."/>
            <person name="Warren Y.A."/>
            <person name="Tyrrell K.L."/>
            <person name="Citron D.M."/>
            <person name="Goldstein E.J."/>
            <person name="Daigneault M."/>
            <person name="Allen-Vercoe E."/>
            <person name="Young S.K."/>
            <person name="Zeng Q."/>
            <person name="Gargeya S."/>
            <person name="Fitzgerald M."/>
            <person name="Haas B."/>
            <person name="Abouelleil A."/>
            <person name="Alvarado L."/>
            <person name="Arachchi H.M."/>
            <person name="Berlin A."/>
            <person name="Brown A."/>
            <person name="Chapman S.B."/>
            <person name="Chen Z."/>
            <person name="Dunbar C."/>
            <person name="Freedman E."/>
            <person name="Gearin G."/>
            <person name="Gellesch M."/>
            <person name="Goldberg J."/>
            <person name="Griggs A."/>
            <person name="Gujja S."/>
            <person name="Heilman E.R."/>
            <person name="Heiman D."/>
            <person name="Howarth C."/>
            <person name="Larson L."/>
            <person name="Lui A."/>
            <person name="MacDonald P.J."/>
            <person name="Mehta T."/>
            <person name="Montmayeur A."/>
            <person name="Murphy C."/>
            <person name="Neiman D."/>
            <person name="Pearson M."/>
            <person name="Priest M."/>
            <person name="Roberts A."/>
            <person name="Saif S."/>
            <person name="Shea T."/>
            <person name="Shenoy N."/>
            <person name="Sisk P."/>
            <person name="Stolte C."/>
            <person name="Sykes S."/>
            <person name="White J."/>
            <person name="Yandava C."/>
            <person name="Wortman J."/>
            <person name="Nusbaum C."/>
            <person name="Birren B."/>
        </authorList>
    </citation>
    <scope>NUCLEOTIDE SEQUENCE [LARGE SCALE GENOMIC DNA]</scope>
    <source>
        <strain evidence="1 2">WAL-19142</strain>
    </source>
</reference>
<dbReference type="RefSeq" id="WP_048928963.1">
    <property type="nucleotide sequence ID" value="NZ_KQ235875.1"/>
</dbReference>
<name>A0A0J9CIM3_9FIRM</name>
<evidence type="ECO:0000313" key="2">
    <source>
        <dbReference type="Proteomes" id="UP000037392"/>
    </source>
</evidence>
<accession>A0A0J9CIM3</accession>
<dbReference type="AlphaFoldDB" id="A0A0J9CIM3"/>
<gene>
    <name evidence="1" type="ORF">HMPREF9470_00108</name>
</gene>
<evidence type="ECO:0000313" key="1">
    <source>
        <dbReference type="EMBL" id="KMW24246.1"/>
    </source>
</evidence>
<protein>
    <recommendedName>
        <fullName evidence="3">CDP-glycerol:poly(Glycerophosphate) glycerophosphotransferase</fullName>
    </recommendedName>
</protein>
<dbReference type="Pfam" id="PF04464">
    <property type="entry name" value="Glyphos_transf"/>
    <property type="match status" value="1"/>
</dbReference>
<evidence type="ECO:0008006" key="3">
    <source>
        <dbReference type="Google" id="ProtNLM"/>
    </source>
</evidence>
<comment type="caution">
    <text evidence="1">The sequence shown here is derived from an EMBL/GenBank/DDBJ whole genome shotgun (WGS) entry which is preliminary data.</text>
</comment>
<dbReference type="GO" id="GO:0047355">
    <property type="term" value="F:CDP-glycerol glycerophosphotransferase activity"/>
    <property type="evidence" value="ECO:0007669"/>
    <property type="project" value="InterPro"/>
</dbReference>
<dbReference type="SUPFAM" id="SSF53756">
    <property type="entry name" value="UDP-Glycosyltransferase/glycogen phosphorylase"/>
    <property type="match status" value="1"/>
</dbReference>
<dbReference type="GO" id="GO:0016020">
    <property type="term" value="C:membrane"/>
    <property type="evidence" value="ECO:0007669"/>
    <property type="project" value="InterPro"/>
</dbReference>